<dbReference type="AlphaFoldDB" id="A0AAF0AK27"/>
<dbReference type="Gene3D" id="1.20.1720.10">
    <property type="entry name" value="Multidrug resistance protein D"/>
    <property type="match status" value="1"/>
</dbReference>
<dbReference type="KEGG" id="dce:O6P33_04220"/>
<evidence type="ECO:0000256" key="1">
    <source>
        <dbReference type="ARBA" id="ARBA00004651"/>
    </source>
</evidence>
<evidence type="ECO:0000313" key="10">
    <source>
        <dbReference type="EMBL" id="WBE26050.1"/>
    </source>
</evidence>
<dbReference type="EMBL" id="CP114976">
    <property type="protein sequence ID" value="WBE26050.1"/>
    <property type="molecule type" value="Genomic_DNA"/>
</dbReference>
<feature type="domain" description="Major facilitator superfamily (MFS) profile" evidence="9">
    <location>
        <begin position="20"/>
        <end position="467"/>
    </location>
</feature>
<feature type="transmembrane region" description="Helical" evidence="8">
    <location>
        <begin position="172"/>
        <end position="193"/>
    </location>
</feature>
<evidence type="ECO:0000256" key="3">
    <source>
        <dbReference type="ARBA" id="ARBA00022448"/>
    </source>
</evidence>
<dbReference type="RefSeq" id="WP_269818996.1">
    <property type="nucleotide sequence ID" value="NZ_CP114976.1"/>
</dbReference>
<dbReference type="Gene3D" id="1.20.1250.20">
    <property type="entry name" value="MFS general substrate transporter like domains"/>
    <property type="match status" value="1"/>
</dbReference>
<sequence>MKRDLASLNARFGALYRVWLLGVLMLGSMVMVLSSTSINVALPAIMDEFSMGRPLAQWLATGFLAAMTAGLLLAAWAQAKFGSRLTVQFSIGLFVVCSVLALMATAGWQLIILRILQGGSAGIIQPLATVLIFRVYAGGGRGAALGMYGLGLMIAPSIGPTVGGYLVDHFGWMSAFWLPLPVCFVLMLAGHWLLPDEQNPNSRRLDVLSFVMLTTAIFAGLAAISEGPRYAWGDWRVVTLALITAACALVFFIRTLRSKKPILHLRLWRLAAFRRASWVALALGLGLYGSTYLIPLFLQTINGYSAGDAGVLLLPAGILLGLASFASGWLCDRIAIVWLLCAGLFLFALSAVWYGIWGASSGFLWLCVIASLGRMGIGLIMPALSMASLDSLTVDELPYGAGAVTFVRQLGGAFGINLLTVYLEWQYKSLGGDFVAETLAFERTFIVLGLAFLLALWPAWRLRKLPKPNKKSAV</sequence>
<dbReference type="NCBIfam" id="TIGR00711">
    <property type="entry name" value="efflux_EmrB"/>
    <property type="match status" value="1"/>
</dbReference>
<organism evidence="10 11">
    <name type="scientific">Denitrificimonas caeni</name>
    <dbReference type="NCBI Taxonomy" id="521720"/>
    <lineage>
        <taxon>Bacteria</taxon>
        <taxon>Pseudomonadati</taxon>
        <taxon>Pseudomonadota</taxon>
        <taxon>Gammaproteobacteria</taxon>
        <taxon>Pseudomonadales</taxon>
        <taxon>Pseudomonadaceae</taxon>
        <taxon>Denitrificimonas</taxon>
    </lineage>
</organism>
<feature type="transmembrane region" description="Helical" evidence="8">
    <location>
        <begin position="12"/>
        <end position="35"/>
    </location>
</feature>
<dbReference type="GO" id="GO:0005886">
    <property type="term" value="C:plasma membrane"/>
    <property type="evidence" value="ECO:0007669"/>
    <property type="project" value="UniProtKB-SubCell"/>
</dbReference>
<feature type="transmembrane region" description="Helical" evidence="8">
    <location>
        <begin position="237"/>
        <end position="256"/>
    </location>
</feature>
<dbReference type="PRINTS" id="PR01036">
    <property type="entry name" value="TCRTETB"/>
</dbReference>
<dbReference type="SUPFAM" id="SSF103473">
    <property type="entry name" value="MFS general substrate transporter"/>
    <property type="match status" value="1"/>
</dbReference>
<dbReference type="PROSITE" id="PS50850">
    <property type="entry name" value="MFS"/>
    <property type="match status" value="1"/>
</dbReference>
<feature type="transmembrane region" description="Helical" evidence="8">
    <location>
        <begin position="55"/>
        <end position="77"/>
    </location>
</feature>
<keyword evidence="4" id="KW-1003">Cell membrane</keyword>
<feature type="transmembrane region" description="Helical" evidence="8">
    <location>
        <begin position="115"/>
        <end position="133"/>
    </location>
</feature>
<evidence type="ECO:0000256" key="5">
    <source>
        <dbReference type="ARBA" id="ARBA00022692"/>
    </source>
</evidence>
<feature type="transmembrane region" description="Helical" evidence="8">
    <location>
        <begin position="443"/>
        <end position="460"/>
    </location>
</feature>
<keyword evidence="3" id="KW-0813">Transport</keyword>
<reference evidence="10 11" key="1">
    <citation type="submission" date="2022-12" db="EMBL/GenBank/DDBJ databases">
        <title>Coexistence and Characterization of a Novel Tigecycline Resistance gene tet(X) variant and blaNDM-1 in a Pseudomonas caeni Isolate of Chicken Origin.</title>
        <authorList>
            <person name="Lu X."/>
            <person name="Zhang L."/>
            <person name="Li R."/>
            <person name="Wang Z."/>
        </authorList>
    </citation>
    <scope>NUCLEOTIDE SEQUENCE [LARGE SCALE GENOMIC DNA]</scope>
    <source>
        <strain evidence="10 11">CE14</strain>
    </source>
</reference>
<keyword evidence="6 8" id="KW-1133">Transmembrane helix</keyword>
<name>A0AAF0AK27_9GAMM</name>
<proteinExistence type="inferred from homology"/>
<keyword evidence="11" id="KW-1185">Reference proteome</keyword>
<evidence type="ECO:0000256" key="7">
    <source>
        <dbReference type="ARBA" id="ARBA00023136"/>
    </source>
</evidence>
<dbReference type="Proteomes" id="UP001212189">
    <property type="component" value="Chromosome"/>
</dbReference>
<dbReference type="PANTHER" id="PTHR42718">
    <property type="entry name" value="MAJOR FACILITATOR SUPERFAMILY MULTIDRUG TRANSPORTER MFSC"/>
    <property type="match status" value="1"/>
</dbReference>
<evidence type="ECO:0000259" key="9">
    <source>
        <dbReference type="PROSITE" id="PS50850"/>
    </source>
</evidence>
<feature type="transmembrane region" description="Helical" evidence="8">
    <location>
        <begin position="89"/>
        <end position="109"/>
    </location>
</feature>
<accession>A0AAF0AK27</accession>
<dbReference type="GO" id="GO:0022857">
    <property type="term" value="F:transmembrane transporter activity"/>
    <property type="evidence" value="ECO:0007669"/>
    <property type="project" value="InterPro"/>
</dbReference>
<feature type="transmembrane region" description="Helical" evidence="8">
    <location>
        <begin position="399"/>
        <end position="423"/>
    </location>
</feature>
<comment type="similarity">
    <text evidence="2">Belongs to the major facilitator superfamily. EmrB family.</text>
</comment>
<feature type="transmembrane region" description="Helical" evidence="8">
    <location>
        <begin position="205"/>
        <end position="225"/>
    </location>
</feature>
<evidence type="ECO:0000256" key="6">
    <source>
        <dbReference type="ARBA" id="ARBA00022989"/>
    </source>
</evidence>
<dbReference type="Pfam" id="PF07690">
    <property type="entry name" value="MFS_1"/>
    <property type="match status" value="1"/>
</dbReference>
<dbReference type="InterPro" id="IPR036259">
    <property type="entry name" value="MFS_trans_sf"/>
</dbReference>
<evidence type="ECO:0000256" key="4">
    <source>
        <dbReference type="ARBA" id="ARBA00022475"/>
    </source>
</evidence>
<feature type="transmembrane region" description="Helical" evidence="8">
    <location>
        <begin position="277"/>
        <end position="298"/>
    </location>
</feature>
<dbReference type="InterPro" id="IPR004638">
    <property type="entry name" value="EmrB-like"/>
</dbReference>
<feature type="transmembrane region" description="Helical" evidence="8">
    <location>
        <begin position="363"/>
        <end position="387"/>
    </location>
</feature>
<keyword evidence="7 8" id="KW-0472">Membrane</keyword>
<protein>
    <submittedName>
        <fullName evidence="10">DHA2 family efflux MFS transporter permease subunit</fullName>
    </submittedName>
</protein>
<evidence type="ECO:0000256" key="8">
    <source>
        <dbReference type="SAM" id="Phobius"/>
    </source>
</evidence>
<dbReference type="PANTHER" id="PTHR42718:SF9">
    <property type="entry name" value="MAJOR FACILITATOR SUPERFAMILY MULTIDRUG TRANSPORTER MFSC"/>
    <property type="match status" value="1"/>
</dbReference>
<keyword evidence="5 8" id="KW-0812">Transmembrane</keyword>
<dbReference type="InterPro" id="IPR020846">
    <property type="entry name" value="MFS_dom"/>
</dbReference>
<evidence type="ECO:0000256" key="2">
    <source>
        <dbReference type="ARBA" id="ARBA00008537"/>
    </source>
</evidence>
<feature type="transmembrane region" description="Helical" evidence="8">
    <location>
        <begin position="310"/>
        <end position="330"/>
    </location>
</feature>
<feature type="transmembrane region" description="Helical" evidence="8">
    <location>
        <begin position="337"/>
        <end position="357"/>
    </location>
</feature>
<gene>
    <name evidence="10" type="ORF">O6P33_04220</name>
</gene>
<comment type="subcellular location">
    <subcellularLocation>
        <location evidence="1">Cell membrane</location>
        <topology evidence="1">Multi-pass membrane protein</topology>
    </subcellularLocation>
</comment>
<feature type="transmembrane region" description="Helical" evidence="8">
    <location>
        <begin position="145"/>
        <end position="166"/>
    </location>
</feature>
<dbReference type="InterPro" id="IPR011701">
    <property type="entry name" value="MFS"/>
</dbReference>
<evidence type="ECO:0000313" key="11">
    <source>
        <dbReference type="Proteomes" id="UP001212189"/>
    </source>
</evidence>